<dbReference type="InterPro" id="IPR004155">
    <property type="entry name" value="PBS_lyase_HEAT"/>
</dbReference>
<evidence type="ECO:0000256" key="2">
    <source>
        <dbReference type="ARBA" id="ARBA00005041"/>
    </source>
</evidence>
<evidence type="ECO:0000256" key="5">
    <source>
        <dbReference type="ARBA" id="ARBA00023002"/>
    </source>
</evidence>
<keyword evidence="7 9" id="KW-0503">Monooxygenase</keyword>
<dbReference type="Gene3D" id="3.40.50.300">
    <property type="entry name" value="P-loop containing nucleotide triphosphate hydrolases"/>
    <property type="match status" value="1"/>
</dbReference>
<dbReference type="SMART" id="SM00567">
    <property type="entry name" value="EZ_HEAT"/>
    <property type="match status" value="6"/>
</dbReference>
<keyword evidence="3 9" id="KW-0479">Metal-binding</keyword>
<evidence type="ECO:0000256" key="1">
    <source>
        <dbReference type="ARBA" id="ARBA00000068"/>
    </source>
</evidence>
<evidence type="ECO:0000256" key="8">
    <source>
        <dbReference type="ARBA" id="ARBA00023256"/>
    </source>
</evidence>
<dbReference type="GO" id="GO:0019135">
    <property type="term" value="F:deoxyhypusine monooxygenase activity"/>
    <property type="evidence" value="ECO:0007669"/>
    <property type="project" value="UniProtKB-UniRule"/>
</dbReference>
<comment type="function">
    <text evidence="9">Catalyzes the hydroxylation of the N(6)-(4-aminobutyl)-L-lysine intermediate to form hypusine, an essential post-translational modification only found in mature eIF-5A factor.</text>
</comment>
<reference evidence="10 11" key="1">
    <citation type="submission" date="2020-08" db="EMBL/GenBank/DDBJ databases">
        <authorList>
            <person name="Koutsovoulos G."/>
            <person name="Danchin GJ E."/>
        </authorList>
    </citation>
    <scope>NUCLEOTIDE SEQUENCE [LARGE SCALE GENOMIC DNA]</scope>
</reference>
<keyword evidence="4" id="KW-0677">Repeat</keyword>
<feature type="binding site" evidence="9">
    <location>
        <position position="214"/>
    </location>
    <ligand>
        <name>Fe cation</name>
        <dbReference type="ChEBI" id="CHEBI:24875"/>
        <label>2</label>
    </ligand>
</feature>
<dbReference type="InterPro" id="IPR027517">
    <property type="entry name" value="Deoxyhypusine_hydroxylase"/>
</dbReference>
<evidence type="ECO:0000256" key="9">
    <source>
        <dbReference type="HAMAP-Rule" id="MF_03101"/>
    </source>
</evidence>
<feature type="binding site" evidence="9">
    <location>
        <position position="58"/>
    </location>
    <ligand>
        <name>Fe cation</name>
        <dbReference type="ChEBI" id="CHEBI:24875"/>
        <label>1</label>
    </ligand>
</feature>
<dbReference type="Proteomes" id="UP000580250">
    <property type="component" value="Unassembled WGS sequence"/>
</dbReference>
<evidence type="ECO:0000256" key="4">
    <source>
        <dbReference type="ARBA" id="ARBA00022737"/>
    </source>
</evidence>
<comment type="pathway">
    <text evidence="2 9">Protein modification; eIF5A hypusination.</text>
</comment>
<feature type="binding site" evidence="9">
    <location>
        <position position="247"/>
    </location>
    <ligand>
        <name>Fe cation</name>
        <dbReference type="ChEBI" id="CHEBI:24875"/>
        <label>2</label>
    </ligand>
</feature>
<dbReference type="Gene3D" id="1.25.10.10">
    <property type="entry name" value="Leucine-rich Repeat Variant"/>
    <property type="match status" value="2"/>
</dbReference>
<dbReference type="InterPro" id="IPR019368">
    <property type="entry name" value="Ribosomal_mS29"/>
</dbReference>
<dbReference type="InterPro" id="IPR011989">
    <property type="entry name" value="ARM-like"/>
</dbReference>
<dbReference type="AlphaFoldDB" id="A0A6V7XNC5"/>
<dbReference type="InterPro" id="IPR027417">
    <property type="entry name" value="P-loop_NTPase"/>
</dbReference>
<organism evidence="10 11">
    <name type="scientific">Meloidogyne enterolobii</name>
    <name type="common">Root-knot nematode worm</name>
    <name type="synonym">Meloidogyne mayaguensis</name>
    <dbReference type="NCBI Taxonomy" id="390850"/>
    <lineage>
        <taxon>Eukaryota</taxon>
        <taxon>Metazoa</taxon>
        <taxon>Ecdysozoa</taxon>
        <taxon>Nematoda</taxon>
        <taxon>Chromadorea</taxon>
        <taxon>Rhabditida</taxon>
        <taxon>Tylenchina</taxon>
        <taxon>Tylenchomorpha</taxon>
        <taxon>Tylenchoidea</taxon>
        <taxon>Meloidogynidae</taxon>
        <taxon>Meloidogyninae</taxon>
        <taxon>Meloidogyne</taxon>
    </lineage>
</organism>
<dbReference type="Pfam" id="PF10236">
    <property type="entry name" value="DAP3"/>
    <property type="match status" value="1"/>
</dbReference>
<name>A0A6V7XNC5_MELEN</name>
<dbReference type="PANTHER" id="PTHR12697">
    <property type="entry name" value="PBS LYASE HEAT-LIKE PROTEIN"/>
    <property type="match status" value="1"/>
</dbReference>
<dbReference type="OrthoDB" id="274828at2759"/>
<dbReference type="GO" id="GO:0046872">
    <property type="term" value="F:metal ion binding"/>
    <property type="evidence" value="ECO:0007669"/>
    <property type="project" value="UniProtKB-KW"/>
</dbReference>
<evidence type="ECO:0000313" key="10">
    <source>
        <dbReference type="EMBL" id="CAD2200347.1"/>
    </source>
</evidence>
<comment type="similarity">
    <text evidence="9">Belongs to the deoxyhypusine hydroxylase family.</text>
</comment>
<evidence type="ECO:0000313" key="11">
    <source>
        <dbReference type="Proteomes" id="UP000580250"/>
    </source>
</evidence>
<dbReference type="InterPro" id="IPR016024">
    <property type="entry name" value="ARM-type_fold"/>
</dbReference>
<dbReference type="GO" id="GO:0005761">
    <property type="term" value="C:mitochondrial ribosome"/>
    <property type="evidence" value="ECO:0007669"/>
    <property type="project" value="InterPro"/>
</dbReference>
<dbReference type="EC" id="1.14.99.29" evidence="9"/>
<dbReference type="InterPro" id="IPR008092">
    <property type="entry name" value="Ribosomal_mS29_met"/>
</dbReference>
<dbReference type="GO" id="GO:0006915">
    <property type="term" value="P:apoptotic process"/>
    <property type="evidence" value="ECO:0007669"/>
    <property type="project" value="InterPro"/>
</dbReference>
<gene>
    <name evidence="10" type="ORF">MENT_LOCUS53809</name>
</gene>
<feature type="binding site" evidence="9">
    <location>
        <position position="91"/>
    </location>
    <ligand>
        <name>Fe cation</name>
        <dbReference type="ChEBI" id="CHEBI:24875"/>
        <label>1</label>
    </ligand>
</feature>
<keyword evidence="5 9" id="KW-0560">Oxidoreductase</keyword>
<evidence type="ECO:0000256" key="7">
    <source>
        <dbReference type="ARBA" id="ARBA00023033"/>
    </source>
</evidence>
<feature type="binding site" evidence="9">
    <location>
        <position position="248"/>
    </location>
    <ligand>
        <name>Fe cation</name>
        <dbReference type="ChEBI" id="CHEBI:24875"/>
        <label>2</label>
    </ligand>
</feature>
<feature type="binding site" evidence="9">
    <location>
        <position position="215"/>
    </location>
    <ligand>
        <name>Fe cation</name>
        <dbReference type="ChEBI" id="CHEBI:24875"/>
        <label>2</label>
    </ligand>
</feature>
<feature type="binding site" evidence="9">
    <location>
        <position position="90"/>
    </location>
    <ligand>
        <name>Fe cation</name>
        <dbReference type="ChEBI" id="CHEBI:24875"/>
        <label>1</label>
    </ligand>
</feature>
<keyword evidence="8 9" id="KW-0386">Hypusine biosynthesis</keyword>
<dbReference type="SUPFAM" id="SSF52540">
    <property type="entry name" value="P-loop containing nucleoside triphosphate hydrolases"/>
    <property type="match status" value="1"/>
</dbReference>
<evidence type="ECO:0000256" key="3">
    <source>
        <dbReference type="ARBA" id="ARBA00022723"/>
    </source>
</evidence>
<dbReference type="Pfam" id="PF03130">
    <property type="entry name" value="HEAT_PBS"/>
    <property type="match status" value="1"/>
</dbReference>
<evidence type="ECO:0000256" key="6">
    <source>
        <dbReference type="ARBA" id="ARBA00023004"/>
    </source>
</evidence>
<dbReference type="EMBL" id="CAJEWN010001835">
    <property type="protein sequence ID" value="CAD2200347.1"/>
    <property type="molecule type" value="Genomic_DNA"/>
</dbReference>
<comment type="cofactor">
    <cofactor evidence="9">
        <name>Fe(2+)</name>
        <dbReference type="ChEBI" id="CHEBI:29033"/>
    </cofactor>
    <text evidence="9">Binds 2 Fe(2+) ions per subunit.</text>
</comment>
<sequence length="696" mass="78893">MAISNEQIVDAGKVLLNQSNSLAARFRALFLLRNAKDDLSVKLICECFSDPSVLLKHELAYCLGQMQNQTAIPFLIKVLEDESHEPMFRHEAGEALAAIGDPVNKFGVAEILKKYSNDPVVEVAETCQLALEMILWRKSNGNIPRSQYDSIDPAPPLDDENKTVDELVSILLNQQNTLWERYRALFALRNLNTDAATKAIAKGLFSEDSALFRHEVAYVLGQIQSPVVISELKERLSSLNESGMVRHECAEALGSIGTEECRQILVEFLKDKERVVRESCEVALNIAAGEDIFQLFSSMKRSIIFRAKGRISPFFKYLQFATYKTVTSTDLSQFGNNDLGRLYNVTEDHAKSLSFDLVLPKDFRALTSTLQEYVWMFRQQTLEAFKCIQKFENGQNTQRLLIWGNWGTGKTITLCQLAHLALNQNFVIVTIHDAMAWGRDNYYEVEVSSYKTGRLNSPHWATKILNLFKQQNQHNWSALSNLKASKKYEWSQMEQTEIGKPITEIVEIGLSAPYLATDCLGALFKELRIHATSGEIKLLVLIDKANGLFGKCVVRRPDRTTADIDELTLTIQIRKFLFSNWSNGLCAFVADKAEASNARDNVTIVPTDPEALFGDLNYEKLKPFISLKTNLYSEEEINVMHQYFLEKNWLRQEKGLPGEEAKKQLIFLSAFNPAYYEKICAMSWNLQCVPPTPVNL</sequence>
<accession>A0A6V7XNC5</accession>
<feature type="binding site" evidence="9">
    <location>
        <position position="57"/>
    </location>
    <ligand>
        <name>Fe cation</name>
        <dbReference type="ChEBI" id="CHEBI:24875"/>
        <label>1</label>
    </ligand>
</feature>
<dbReference type="SUPFAM" id="SSF48371">
    <property type="entry name" value="ARM repeat"/>
    <property type="match status" value="1"/>
</dbReference>
<dbReference type="HAMAP" id="MF_03101">
    <property type="entry name" value="Deoxyhypusine_hydroxylase"/>
    <property type="match status" value="1"/>
</dbReference>
<dbReference type="PRINTS" id="PR01716">
    <property type="entry name" value="DEATHASSOCP3"/>
</dbReference>
<comment type="catalytic activity">
    <reaction evidence="1 9">
        <text>[eIF5A protein]-deoxyhypusine + AH2 + O2 = [eIF5A protein]-hypusine + A + H2O</text>
        <dbReference type="Rhea" id="RHEA:14101"/>
        <dbReference type="Rhea" id="RHEA-COMP:10144"/>
        <dbReference type="Rhea" id="RHEA-COMP:12592"/>
        <dbReference type="ChEBI" id="CHEBI:13193"/>
        <dbReference type="ChEBI" id="CHEBI:15377"/>
        <dbReference type="ChEBI" id="CHEBI:15379"/>
        <dbReference type="ChEBI" id="CHEBI:17499"/>
        <dbReference type="ChEBI" id="CHEBI:82657"/>
        <dbReference type="ChEBI" id="CHEBI:91175"/>
        <dbReference type="EC" id="1.14.99.29"/>
    </reaction>
</comment>
<dbReference type="PANTHER" id="PTHR12697:SF5">
    <property type="entry name" value="DEOXYHYPUSINE HYDROXYLASE"/>
    <property type="match status" value="1"/>
</dbReference>
<dbReference type="GO" id="GO:0015935">
    <property type="term" value="C:small ribosomal subunit"/>
    <property type="evidence" value="ECO:0007669"/>
    <property type="project" value="InterPro"/>
</dbReference>
<comment type="caution">
    <text evidence="10">The sequence shown here is derived from an EMBL/GenBank/DDBJ whole genome shotgun (WGS) entry which is preliminary data.</text>
</comment>
<dbReference type="Pfam" id="PF13646">
    <property type="entry name" value="HEAT_2"/>
    <property type="match status" value="2"/>
</dbReference>
<keyword evidence="6 9" id="KW-0408">Iron</keyword>
<proteinExistence type="inferred from homology"/>
<dbReference type="UniPathway" id="UPA00354"/>
<protein>
    <recommendedName>
        <fullName evidence="9">Deoxyhypusine hydroxylase</fullName>
        <shortName evidence="9">DOHH</shortName>
        <ecNumber evidence="9">1.14.99.29</ecNumber>
    </recommendedName>
    <alternativeName>
        <fullName evidence="9">Deoxyhypusine dioxygenase</fullName>
    </alternativeName>
    <alternativeName>
        <fullName evidence="9">Deoxyhypusine monooxygenase</fullName>
    </alternativeName>
</protein>